<feature type="transmembrane region" description="Helical" evidence="2">
    <location>
        <begin position="104"/>
        <end position="126"/>
    </location>
</feature>
<organism evidence="3 4">
    <name type="scientific">Pleurotus eryngii</name>
    <name type="common">Boletus of the steppes</name>
    <dbReference type="NCBI Taxonomy" id="5323"/>
    <lineage>
        <taxon>Eukaryota</taxon>
        <taxon>Fungi</taxon>
        <taxon>Dikarya</taxon>
        <taxon>Basidiomycota</taxon>
        <taxon>Agaricomycotina</taxon>
        <taxon>Agaricomycetes</taxon>
        <taxon>Agaricomycetidae</taxon>
        <taxon>Agaricales</taxon>
        <taxon>Pleurotineae</taxon>
        <taxon>Pleurotaceae</taxon>
        <taxon>Pleurotus</taxon>
    </lineage>
</organism>
<keyword evidence="2" id="KW-0472">Membrane</keyword>
<sequence>MGADNIDGGELEDPPLEPTTSPSDHQSERSALSIASPSMHVSFPARKGYRPKNDTAHQASVLSTVTRWGICGGNFPLLLDGALALLFWYGFVRFRQLHVLSGPYAGVLIYAVTFSVGFLMAILGLVGVVRRQCHLIGLFLRLMVYMAIYMTIYFVVTLSSLLTTSEAEYVEECTRGSQDQGLWADCKSEAEALNDPRVRTVIVVVFFNIPATLQLYGVYIVNAYHTQLQLDRYVSSGILPASSSIRQSWTIDGEEIEATDRTSVSVKGSQVDLLSHATSLRIVQPTGSESVPLTSDIGSAFRTLEIILEPVVQHT</sequence>
<reference evidence="3" key="1">
    <citation type="submission" date="2020-11" db="EMBL/GenBank/DDBJ databases">
        <authorList>
            <consortium name="DOE Joint Genome Institute"/>
            <person name="Ahrendt S."/>
            <person name="Riley R."/>
            <person name="Andreopoulos W."/>
            <person name="Labutti K."/>
            <person name="Pangilinan J."/>
            <person name="Ruiz-Duenas F.J."/>
            <person name="Barrasa J.M."/>
            <person name="Sanchez-Garcia M."/>
            <person name="Camarero S."/>
            <person name="Miyauchi S."/>
            <person name="Serrano A."/>
            <person name="Linde D."/>
            <person name="Babiker R."/>
            <person name="Drula E."/>
            <person name="Ayuso-Fernandez I."/>
            <person name="Pacheco R."/>
            <person name="Padilla G."/>
            <person name="Ferreira P."/>
            <person name="Barriuso J."/>
            <person name="Kellner H."/>
            <person name="Castanera R."/>
            <person name="Alfaro M."/>
            <person name="Ramirez L."/>
            <person name="Pisabarro A.G."/>
            <person name="Kuo A."/>
            <person name="Tritt A."/>
            <person name="Lipzen A."/>
            <person name="He G."/>
            <person name="Yan M."/>
            <person name="Ng V."/>
            <person name="Cullen D."/>
            <person name="Martin F."/>
            <person name="Rosso M.-N."/>
            <person name="Henrissat B."/>
            <person name="Hibbett D."/>
            <person name="Martinez A.T."/>
            <person name="Grigoriev I.V."/>
        </authorList>
    </citation>
    <scope>NUCLEOTIDE SEQUENCE</scope>
    <source>
        <strain evidence="3">ATCC 90797</strain>
    </source>
</reference>
<comment type="caution">
    <text evidence="3">The sequence shown here is derived from an EMBL/GenBank/DDBJ whole genome shotgun (WGS) entry which is preliminary data.</text>
</comment>
<gene>
    <name evidence="3" type="ORF">BDN71DRAFT_1495976</name>
</gene>
<keyword evidence="2" id="KW-0812">Transmembrane</keyword>
<keyword evidence="2" id="KW-1133">Transmembrane helix</keyword>
<dbReference type="Proteomes" id="UP000807025">
    <property type="component" value="Unassembled WGS sequence"/>
</dbReference>
<dbReference type="AlphaFoldDB" id="A0A9P6D8K7"/>
<accession>A0A9P6D8K7</accession>
<feature type="transmembrane region" description="Helical" evidence="2">
    <location>
        <begin position="75"/>
        <end position="92"/>
    </location>
</feature>
<evidence type="ECO:0008006" key="5">
    <source>
        <dbReference type="Google" id="ProtNLM"/>
    </source>
</evidence>
<evidence type="ECO:0000313" key="4">
    <source>
        <dbReference type="Proteomes" id="UP000807025"/>
    </source>
</evidence>
<proteinExistence type="predicted"/>
<keyword evidence="4" id="KW-1185">Reference proteome</keyword>
<protein>
    <recommendedName>
        <fullName evidence="5">Transmembrane protein</fullName>
    </recommendedName>
</protein>
<dbReference type="EMBL" id="MU154563">
    <property type="protein sequence ID" value="KAF9495322.1"/>
    <property type="molecule type" value="Genomic_DNA"/>
</dbReference>
<feature type="transmembrane region" description="Helical" evidence="2">
    <location>
        <begin position="138"/>
        <end position="156"/>
    </location>
</feature>
<feature type="region of interest" description="Disordered" evidence="1">
    <location>
        <begin position="1"/>
        <end position="29"/>
    </location>
</feature>
<feature type="compositionally biased region" description="Polar residues" evidence="1">
    <location>
        <begin position="18"/>
        <end position="29"/>
    </location>
</feature>
<evidence type="ECO:0000313" key="3">
    <source>
        <dbReference type="EMBL" id="KAF9495322.1"/>
    </source>
</evidence>
<feature type="transmembrane region" description="Helical" evidence="2">
    <location>
        <begin position="201"/>
        <end position="222"/>
    </location>
</feature>
<name>A0A9P6D8K7_PLEER</name>
<evidence type="ECO:0000256" key="2">
    <source>
        <dbReference type="SAM" id="Phobius"/>
    </source>
</evidence>
<evidence type="ECO:0000256" key="1">
    <source>
        <dbReference type="SAM" id="MobiDB-lite"/>
    </source>
</evidence>
<dbReference type="OrthoDB" id="3081684at2759"/>